<evidence type="ECO:0000313" key="2">
    <source>
        <dbReference type="Proteomes" id="UP001165960"/>
    </source>
</evidence>
<reference evidence="1" key="1">
    <citation type="submission" date="2022-04" db="EMBL/GenBank/DDBJ databases">
        <title>Genome of the entomopathogenic fungus Entomophthora muscae.</title>
        <authorList>
            <person name="Elya C."/>
            <person name="Lovett B.R."/>
            <person name="Lee E."/>
            <person name="Macias A.M."/>
            <person name="Hajek A.E."/>
            <person name="De Bivort B.L."/>
            <person name="Kasson M.T."/>
            <person name="De Fine Licht H.H."/>
            <person name="Stajich J.E."/>
        </authorList>
    </citation>
    <scope>NUCLEOTIDE SEQUENCE</scope>
    <source>
        <strain evidence="1">Berkeley</strain>
    </source>
</reference>
<dbReference type="EMBL" id="QTSX02007173">
    <property type="protein sequence ID" value="KAJ9050114.1"/>
    <property type="molecule type" value="Genomic_DNA"/>
</dbReference>
<organism evidence="1 2">
    <name type="scientific">Entomophthora muscae</name>
    <dbReference type="NCBI Taxonomy" id="34485"/>
    <lineage>
        <taxon>Eukaryota</taxon>
        <taxon>Fungi</taxon>
        <taxon>Fungi incertae sedis</taxon>
        <taxon>Zoopagomycota</taxon>
        <taxon>Entomophthoromycotina</taxon>
        <taxon>Entomophthoromycetes</taxon>
        <taxon>Entomophthorales</taxon>
        <taxon>Entomophthoraceae</taxon>
        <taxon>Entomophthora</taxon>
    </lineage>
</organism>
<gene>
    <name evidence="1" type="ORF">DSO57_1017451</name>
</gene>
<protein>
    <submittedName>
        <fullName evidence="1">Uncharacterized protein</fullName>
    </submittedName>
</protein>
<name>A0ACC2RJB3_9FUNG</name>
<sequence length="166" mass="18639">MSLNQDDFSFSKIVSWLQFTEAVIKREFWALLKRGGTKLSKKPKKQVNSQIREAYPIMLDLLQCIPYLQLTEVHCLLGLQGIFIASRTAQLWMHGPVVNVLILTNWLANELDDGSDLPYDPVIGATITCCLSSILDNVIFIAYYKGNTAHINSNNVNSGHVDTIVK</sequence>
<proteinExistence type="predicted"/>
<dbReference type="Proteomes" id="UP001165960">
    <property type="component" value="Unassembled WGS sequence"/>
</dbReference>
<keyword evidence="2" id="KW-1185">Reference proteome</keyword>
<accession>A0ACC2RJB3</accession>
<evidence type="ECO:0000313" key="1">
    <source>
        <dbReference type="EMBL" id="KAJ9050114.1"/>
    </source>
</evidence>
<comment type="caution">
    <text evidence="1">The sequence shown here is derived from an EMBL/GenBank/DDBJ whole genome shotgun (WGS) entry which is preliminary data.</text>
</comment>